<dbReference type="EMBL" id="AZDI01000001">
    <property type="protein sequence ID" value="KRK46411.1"/>
    <property type="molecule type" value="Genomic_DNA"/>
</dbReference>
<evidence type="ECO:0000313" key="5">
    <source>
        <dbReference type="Proteomes" id="UP000051450"/>
    </source>
</evidence>
<dbReference type="RefSeq" id="WP_057973356.1">
    <property type="nucleotide sequence ID" value="NZ_AZDI01000001.1"/>
</dbReference>
<feature type="transmembrane region" description="Helical" evidence="2">
    <location>
        <begin position="427"/>
        <end position="444"/>
    </location>
</feature>
<dbReference type="PANTHER" id="PTHR41259:SF1">
    <property type="entry name" value="DOUBLE-STRAND BREAK REPAIR RAD50 ATPASE, PUTATIVE-RELATED"/>
    <property type="match status" value="1"/>
</dbReference>
<feature type="coiled-coil region" evidence="1">
    <location>
        <begin position="180"/>
        <end position="244"/>
    </location>
</feature>
<evidence type="ECO:0000313" key="4">
    <source>
        <dbReference type="EMBL" id="KRK46411.1"/>
    </source>
</evidence>
<proteinExistence type="predicted"/>
<dbReference type="AlphaFoldDB" id="A0A0R1HJ95"/>
<evidence type="ECO:0000259" key="3">
    <source>
        <dbReference type="Pfam" id="PF13514"/>
    </source>
</evidence>
<gene>
    <name evidence="4" type="ORF">FC66_GL000034</name>
</gene>
<dbReference type="Pfam" id="PF13514">
    <property type="entry name" value="AAA_27"/>
    <property type="match status" value="1"/>
</dbReference>
<dbReference type="Proteomes" id="UP000051450">
    <property type="component" value="Unassembled WGS sequence"/>
</dbReference>
<dbReference type="STRING" id="1423719.FC66_GL000034"/>
<dbReference type="InterPro" id="IPR027417">
    <property type="entry name" value="P-loop_NTPase"/>
</dbReference>
<dbReference type="PATRIC" id="fig|1423719.4.peg.32"/>
<sequence length="896" mass="102624">MKITKVTIYGFGKWHDKTFDFSQTNQVIFGLNEAGKSTLTTFMLSMLFGFATAKKKYQQYLPKDASTYGGELELLVDGVSYRLTRTQGKSGGKVTIINNQSGARVASSQLQEWLKPVDENLYNQVFSFNQQALNQVFDLTNEDLNEYLTTMGAVGSQEWLELIKQIQKDADQVYKPAGRVTELNKEIAAYNNLVDKIDRAKQKFPEYVTTQKKLDQNNEEVKKLQAAQQKVATDKQRYEQLKQNWPIYAQSKTLANELEKVDGNEMISGDNYQTMQNLLGKQKVNDERLKSINHSATSEQENLAALNLINFYEDNQDAFDTLFVRLPENQQRLDKTLLEQTNLDQLLAEQERLTIQYQNSQGTMPTAFSTDDLKKIVELVKLEENYKVTLQKVEQKQFAKKQDVLELNQKINQENQPKKNKWSIQQMMIMGTIDVAIVLGILIFNPSKLIGWLGTVIAIVYTIYAFKQHNLKGNPSSSQLTQAQTELQTISAEINVEQLKIDELTEQLRQVADELSDYQAQYGLTNFPKNQWIPMQNDLNRLDSLMSQVNQKSIEIDNLLNLINIYLNQANFADSFLALNKNNLADSLIRIRDFNDKLKPLITESQSIKNKMSYLDEQKKYENKTHDDISNQINELLAQYQLTDVNQFEKNYDSQKQLIQDKSKLDTINAQLPPEVRAVLDTYESEEILNEHLVESTEQAAQIQNDILDLNQTIIDQKTTLQTLKAEGNYTELRQDLAEKVTVLSELADKWLTQKLTINWINAALQDSSGVRMPQMIKLANHYFELLTLGRFKQINNSMGLLTVVSSDMVSFEVGELSQGTAEQLYIALRFALVMTINESIELPLIIDDGFVNFDENRKNAVLRLIREISETVQIIYLTADNSGLAEFDNDKIIKL</sequence>
<accession>A0A0R1HJ95</accession>
<feature type="transmembrane region" description="Helical" evidence="2">
    <location>
        <begin position="450"/>
        <end position="466"/>
    </location>
</feature>
<organism evidence="4 5">
    <name type="scientific">Dellaglioa algida DSM 15638</name>
    <dbReference type="NCBI Taxonomy" id="1423719"/>
    <lineage>
        <taxon>Bacteria</taxon>
        <taxon>Bacillati</taxon>
        <taxon>Bacillota</taxon>
        <taxon>Bacilli</taxon>
        <taxon>Lactobacillales</taxon>
        <taxon>Lactobacillaceae</taxon>
        <taxon>Dellaglioa</taxon>
    </lineage>
</organism>
<comment type="caution">
    <text evidence="4">The sequence shown here is derived from an EMBL/GenBank/DDBJ whole genome shotgun (WGS) entry which is preliminary data.</text>
</comment>
<protein>
    <recommendedName>
        <fullName evidence="3">YhaN AAA domain-containing protein</fullName>
    </recommendedName>
</protein>
<keyword evidence="2" id="KW-0472">Membrane</keyword>
<evidence type="ECO:0000256" key="1">
    <source>
        <dbReference type="SAM" id="Coils"/>
    </source>
</evidence>
<name>A0A0R1HJ95_9LACO</name>
<reference evidence="4 5" key="1">
    <citation type="journal article" date="2015" name="Genome Announc.">
        <title>Expanding the biotechnology potential of lactobacilli through comparative genomics of 213 strains and associated genera.</title>
        <authorList>
            <person name="Sun Z."/>
            <person name="Harris H.M."/>
            <person name="McCann A."/>
            <person name="Guo C."/>
            <person name="Argimon S."/>
            <person name="Zhang W."/>
            <person name="Yang X."/>
            <person name="Jeffery I.B."/>
            <person name="Cooney J.C."/>
            <person name="Kagawa T.F."/>
            <person name="Liu W."/>
            <person name="Song Y."/>
            <person name="Salvetti E."/>
            <person name="Wrobel A."/>
            <person name="Rasinkangas P."/>
            <person name="Parkhill J."/>
            <person name="Rea M.C."/>
            <person name="O'Sullivan O."/>
            <person name="Ritari J."/>
            <person name="Douillard F.P."/>
            <person name="Paul Ross R."/>
            <person name="Yang R."/>
            <person name="Briner A.E."/>
            <person name="Felis G.E."/>
            <person name="de Vos W.M."/>
            <person name="Barrangou R."/>
            <person name="Klaenhammer T.R."/>
            <person name="Caufield P.W."/>
            <person name="Cui Y."/>
            <person name="Zhang H."/>
            <person name="O'Toole P.W."/>
        </authorList>
    </citation>
    <scope>NUCLEOTIDE SEQUENCE [LARGE SCALE GENOMIC DNA]</scope>
    <source>
        <strain evidence="4 5">DSM 15638</strain>
    </source>
</reference>
<feature type="domain" description="YhaN AAA" evidence="3">
    <location>
        <begin position="1"/>
        <end position="200"/>
    </location>
</feature>
<dbReference type="PANTHER" id="PTHR41259">
    <property type="entry name" value="DOUBLE-STRAND BREAK REPAIR RAD50 ATPASE, PUTATIVE-RELATED"/>
    <property type="match status" value="1"/>
</dbReference>
<keyword evidence="5" id="KW-1185">Reference proteome</keyword>
<dbReference type="SUPFAM" id="SSF52540">
    <property type="entry name" value="P-loop containing nucleoside triphosphate hydrolases"/>
    <property type="match status" value="1"/>
</dbReference>
<dbReference type="Gene3D" id="3.40.50.300">
    <property type="entry name" value="P-loop containing nucleotide triphosphate hydrolases"/>
    <property type="match status" value="2"/>
</dbReference>
<keyword evidence="2" id="KW-1133">Transmembrane helix</keyword>
<feature type="coiled-coil region" evidence="1">
    <location>
        <begin position="487"/>
        <end position="562"/>
    </location>
</feature>
<keyword evidence="2" id="KW-0812">Transmembrane</keyword>
<dbReference type="InterPro" id="IPR038734">
    <property type="entry name" value="YhaN_AAA"/>
</dbReference>
<evidence type="ECO:0000256" key="2">
    <source>
        <dbReference type="SAM" id="Phobius"/>
    </source>
</evidence>
<keyword evidence="1" id="KW-0175">Coiled coil</keyword>